<feature type="compositionally biased region" description="Basic and acidic residues" evidence="1">
    <location>
        <begin position="32"/>
        <end position="54"/>
    </location>
</feature>
<dbReference type="Proteomes" id="UP000399805">
    <property type="component" value="Unassembled WGS sequence"/>
</dbReference>
<proteinExistence type="predicted"/>
<reference evidence="2 3" key="1">
    <citation type="submission" date="2019-09" db="EMBL/GenBank/DDBJ databases">
        <authorList>
            <person name="Leyn A S."/>
        </authorList>
    </citation>
    <scope>NUCLEOTIDE SEQUENCE [LARGE SCALE GENOMIC DNA]</scope>
    <source>
        <strain evidence="2">AA231_1</strain>
    </source>
</reference>
<organism evidence="2 3">
    <name type="scientific">Amycolatopsis camponoti</name>
    <dbReference type="NCBI Taxonomy" id="2606593"/>
    <lineage>
        <taxon>Bacteria</taxon>
        <taxon>Bacillati</taxon>
        <taxon>Actinomycetota</taxon>
        <taxon>Actinomycetes</taxon>
        <taxon>Pseudonocardiales</taxon>
        <taxon>Pseudonocardiaceae</taxon>
        <taxon>Amycolatopsis</taxon>
    </lineage>
</organism>
<evidence type="ECO:0000256" key="1">
    <source>
        <dbReference type="SAM" id="MobiDB-lite"/>
    </source>
</evidence>
<feature type="compositionally biased region" description="Basic and acidic residues" evidence="1">
    <location>
        <begin position="1"/>
        <end position="11"/>
    </location>
</feature>
<sequence>MRASIDADRSSGPEAARQSAPVSPDRRHHRRDRGEPARPESDRPPGSRVPDGRE</sequence>
<name>A0A6I8LQ02_9PSEU</name>
<evidence type="ECO:0000313" key="2">
    <source>
        <dbReference type="EMBL" id="VVJ17997.1"/>
    </source>
</evidence>
<keyword evidence="3" id="KW-1185">Reference proteome</keyword>
<feature type="region of interest" description="Disordered" evidence="1">
    <location>
        <begin position="1"/>
        <end position="54"/>
    </location>
</feature>
<accession>A0A6I8LQ02</accession>
<evidence type="ECO:0000313" key="3">
    <source>
        <dbReference type="Proteomes" id="UP000399805"/>
    </source>
</evidence>
<gene>
    <name evidence="2" type="ORF">AA23TX_03018</name>
</gene>
<dbReference type="AlphaFoldDB" id="A0A6I8LQ02"/>
<dbReference type="EMBL" id="CABVGP010000001">
    <property type="protein sequence ID" value="VVJ17997.1"/>
    <property type="molecule type" value="Genomic_DNA"/>
</dbReference>
<protein>
    <submittedName>
        <fullName evidence="2">Uncharacterized protein</fullName>
    </submittedName>
</protein>